<evidence type="ECO:0000313" key="2">
    <source>
        <dbReference type="EMBL" id="CAH0370416.1"/>
    </source>
</evidence>
<sequence>MQIRTLITLHAAAATKTPERLPPDVRAREALKLVDSFGECDEKTRRQAAYYALHPEQFWGDAHCEQVLDVVAQHCVNGLGLDIGANVGATLDAVRRCAGGANCAGIIAFEPNPANLPLLRDAAEDDVIIVERAASDVADVTVAFNLPTGTDQAGQFFAAETPGNPFGGIASSDDENTFDVLTTTVDHEVKGRVAFAKIDVEGHESSVLRGMDATLRQTDCLLVECSDLATDSKEPVLKLAAFFDERGFDAYRVGAECLLPLWGRHYHPLYDEWRYWSNVIAVRRDCAGLAEALAGLADVVGRDAALEEALAGGGGG</sequence>
<gene>
    <name evidence="2" type="ORF">PECAL_3P03010</name>
</gene>
<organism evidence="2 3">
    <name type="scientific">Pelagomonas calceolata</name>
    <dbReference type="NCBI Taxonomy" id="35677"/>
    <lineage>
        <taxon>Eukaryota</taxon>
        <taxon>Sar</taxon>
        <taxon>Stramenopiles</taxon>
        <taxon>Ochrophyta</taxon>
        <taxon>Pelagophyceae</taxon>
        <taxon>Pelagomonadales</taxon>
        <taxon>Pelagomonadaceae</taxon>
        <taxon>Pelagomonas</taxon>
    </lineage>
</organism>
<accession>A0A8J2SGN4</accession>
<dbReference type="PANTHER" id="PTHR34203">
    <property type="entry name" value="METHYLTRANSFERASE, FKBM FAMILY PROTEIN"/>
    <property type="match status" value="1"/>
</dbReference>
<keyword evidence="3" id="KW-1185">Reference proteome</keyword>
<dbReference type="SUPFAM" id="SSF53335">
    <property type="entry name" value="S-adenosyl-L-methionine-dependent methyltransferases"/>
    <property type="match status" value="1"/>
</dbReference>
<dbReference type="NCBIfam" id="TIGR01444">
    <property type="entry name" value="fkbM_fam"/>
    <property type="match status" value="1"/>
</dbReference>
<reference evidence="2" key="1">
    <citation type="submission" date="2021-11" db="EMBL/GenBank/DDBJ databases">
        <authorList>
            <consortium name="Genoscope - CEA"/>
            <person name="William W."/>
        </authorList>
    </citation>
    <scope>NUCLEOTIDE SEQUENCE</scope>
</reference>
<dbReference type="Pfam" id="PF05050">
    <property type="entry name" value="Methyltransf_21"/>
    <property type="match status" value="1"/>
</dbReference>
<dbReference type="InterPro" id="IPR052514">
    <property type="entry name" value="SAM-dependent_MTase"/>
</dbReference>
<evidence type="ECO:0000313" key="3">
    <source>
        <dbReference type="Proteomes" id="UP000789595"/>
    </source>
</evidence>
<dbReference type="EMBL" id="CAKKNE010000003">
    <property type="protein sequence ID" value="CAH0370416.1"/>
    <property type="molecule type" value="Genomic_DNA"/>
</dbReference>
<dbReference type="PANTHER" id="PTHR34203:SF15">
    <property type="entry name" value="SLL1173 PROTEIN"/>
    <property type="match status" value="1"/>
</dbReference>
<dbReference type="AlphaFoldDB" id="A0A8J2SGN4"/>
<dbReference type="InterPro" id="IPR029063">
    <property type="entry name" value="SAM-dependent_MTases_sf"/>
</dbReference>
<dbReference type="OrthoDB" id="5835829at2759"/>
<proteinExistence type="predicted"/>
<dbReference type="Gene3D" id="3.40.50.150">
    <property type="entry name" value="Vaccinia Virus protein VP39"/>
    <property type="match status" value="1"/>
</dbReference>
<evidence type="ECO:0000259" key="1">
    <source>
        <dbReference type="Pfam" id="PF05050"/>
    </source>
</evidence>
<name>A0A8J2SGN4_9STRA</name>
<feature type="domain" description="Methyltransferase FkbM" evidence="1">
    <location>
        <begin position="82"/>
        <end position="248"/>
    </location>
</feature>
<dbReference type="InterPro" id="IPR006342">
    <property type="entry name" value="FkbM_mtfrase"/>
</dbReference>
<comment type="caution">
    <text evidence="2">The sequence shown here is derived from an EMBL/GenBank/DDBJ whole genome shotgun (WGS) entry which is preliminary data.</text>
</comment>
<dbReference type="Proteomes" id="UP000789595">
    <property type="component" value="Unassembled WGS sequence"/>
</dbReference>
<protein>
    <recommendedName>
        <fullName evidence="1">Methyltransferase FkbM domain-containing protein</fullName>
    </recommendedName>
</protein>